<accession>A0A1N7SI30</accession>
<name>A0A1N7SI30_9BURK</name>
<dbReference type="Proteomes" id="UP000195569">
    <property type="component" value="Unassembled WGS sequence"/>
</dbReference>
<protein>
    <submittedName>
        <fullName evidence="1">Uncharacterized protein</fullName>
    </submittedName>
</protein>
<comment type="caution">
    <text evidence="1">The sequence shown here is derived from an EMBL/GenBank/DDBJ whole genome shotgun (WGS) entry which is preliminary data.</text>
</comment>
<keyword evidence="2" id="KW-1185">Reference proteome</keyword>
<reference evidence="1" key="1">
    <citation type="submission" date="2016-12" db="EMBL/GenBank/DDBJ databases">
        <authorList>
            <person name="Moulin L."/>
        </authorList>
    </citation>
    <scope>NUCLEOTIDE SEQUENCE [LARGE SCALE GENOMIC DNA]</scope>
    <source>
        <strain evidence="1">STM 7183</strain>
    </source>
</reference>
<dbReference type="EMBL" id="CYGY02000052">
    <property type="protein sequence ID" value="SIT46624.1"/>
    <property type="molecule type" value="Genomic_DNA"/>
</dbReference>
<evidence type="ECO:0000313" key="2">
    <source>
        <dbReference type="Proteomes" id="UP000195569"/>
    </source>
</evidence>
<organism evidence="1 2">
    <name type="scientific">Paraburkholderia piptadeniae</name>
    <dbReference type="NCBI Taxonomy" id="1701573"/>
    <lineage>
        <taxon>Bacteria</taxon>
        <taxon>Pseudomonadati</taxon>
        <taxon>Pseudomonadota</taxon>
        <taxon>Betaproteobacteria</taxon>
        <taxon>Burkholderiales</taxon>
        <taxon>Burkholderiaceae</taxon>
        <taxon>Paraburkholderia</taxon>
    </lineage>
</organism>
<proteinExistence type="predicted"/>
<sequence length="139" mass="15254">MVAMMWLCRRASIDGSGSAAMTRVLLRDVIGDLAVNRLTVIDKQFLAGLDDDDGKNEHAIAGLDCLAVGCTRLVQEAGTVAPRLPSIAKPLKIRGQFKTNRDMLAAMHDVTYKTRERSFLAATSRLRVSRFAAPWRLAP</sequence>
<dbReference type="AlphaFoldDB" id="A0A1N7SI30"/>
<gene>
    <name evidence="1" type="ORF">BN2476_520038</name>
</gene>
<evidence type="ECO:0000313" key="1">
    <source>
        <dbReference type="EMBL" id="SIT46624.1"/>
    </source>
</evidence>